<dbReference type="CDD" id="cd02038">
    <property type="entry name" value="FlhG-like"/>
    <property type="match status" value="1"/>
</dbReference>
<keyword evidence="2" id="KW-0067">ATP-binding</keyword>
<protein>
    <submittedName>
        <fullName evidence="3">MinD/ParA family protein</fullName>
    </submittedName>
</protein>
<dbReference type="AlphaFoldDB" id="A0A9D2HN41"/>
<dbReference type="GO" id="GO:0016887">
    <property type="term" value="F:ATP hydrolysis activity"/>
    <property type="evidence" value="ECO:0007669"/>
    <property type="project" value="TreeGrafter"/>
</dbReference>
<name>A0A9D2HN41_9BACT</name>
<dbReference type="GO" id="GO:0005829">
    <property type="term" value="C:cytosol"/>
    <property type="evidence" value="ECO:0007669"/>
    <property type="project" value="TreeGrafter"/>
</dbReference>
<dbReference type="Proteomes" id="UP000823821">
    <property type="component" value="Unassembled WGS sequence"/>
</dbReference>
<keyword evidence="1" id="KW-0547">Nucleotide-binding</keyword>
<dbReference type="GO" id="GO:0009898">
    <property type="term" value="C:cytoplasmic side of plasma membrane"/>
    <property type="evidence" value="ECO:0007669"/>
    <property type="project" value="TreeGrafter"/>
</dbReference>
<evidence type="ECO:0000256" key="1">
    <source>
        <dbReference type="ARBA" id="ARBA00022741"/>
    </source>
</evidence>
<proteinExistence type="predicted"/>
<reference evidence="3" key="1">
    <citation type="journal article" date="2021" name="PeerJ">
        <title>Extensive microbial diversity within the chicken gut microbiome revealed by metagenomics and culture.</title>
        <authorList>
            <person name="Gilroy R."/>
            <person name="Ravi A."/>
            <person name="Getino M."/>
            <person name="Pursley I."/>
            <person name="Horton D.L."/>
            <person name="Alikhan N.F."/>
            <person name="Baker D."/>
            <person name="Gharbi K."/>
            <person name="Hall N."/>
            <person name="Watson M."/>
            <person name="Adriaenssens E.M."/>
            <person name="Foster-Nyarko E."/>
            <person name="Jarju S."/>
            <person name="Secka A."/>
            <person name="Antonio M."/>
            <person name="Oren A."/>
            <person name="Chaudhuri R.R."/>
            <person name="La Ragione R."/>
            <person name="Hildebrand F."/>
            <person name="Pallen M.J."/>
        </authorList>
    </citation>
    <scope>NUCLEOTIDE SEQUENCE</scope>
    <source>
        <strain evidence="3">5032</strain>
    </source>
</reference>
<dbReference type="EMBL" id="DWZD01000025">
    <property type="protein sequence ID" value="HJA78698.1"/>
    <property type="molecule type" value="Genomic_DNA"/>
</dbReference>
<dbReference type="InterPro" id="IPR050625">
    <property type="entry name" value="ParA/MinD_ATPase"/>
</dbReference>
<dbReference type="PANTHER" id="PTHR43384">
    <property type="entry name" value="SEPTUM SITE-DETERMINING PROTEIN MIND HOMOLOG, CHLOROPLASTIC-RELATED"/>
    <property type="match status" value="1"/>
</dbReference>
<reference evidence="3" key="2">
    <citation type="submission" date="2021-04" db="EMBL/GenBank/DDBJ databases">
        <authorList>
            <person name="Gilroy R."/>
        </authorList>
    </citation>
    <scope>NUCLEOTIDE SEQUENCE</scope>
    <source>
        <strain evidence="3">5032</strain>
    </source>
</reference>
<dbReference type="InterPro" id="IPR033756">
    <property type="entry name" value="YlxH/NBP35"/>
</dbReference>
<dbReference type="Pfam" id="PF10609">
    <property type="entry name" value="ParA"/>
    <property type="match status" value="1"/>
</dbReference>
<dbReference type="InterPro" id="IPR033875">
    <property type="entry name" value="FlhG"/>
</dbReference>
<dbReference type="GO" id="GO:0005524">
    <property type="term" value="F:ATP binding"/>
    <property type="evidence" value="ECO:0007669"/>
    <property type="project" value="UniProtKB-KW"/>
</dbReference>
<sequence length="268" mass="29264">MANKALSIAVMSGKGGVGKTNLSLNLACGLHQAGYSALLMDCDLGLANLDVLLGIMPEGNLQHALMGDVPLKKILHPVEPRGFDVLPAASGVPELVDLSAEMQGELLQKLEPVFAAYDYVIMDLGAGISRTVQFFAAMAAMRLVIITPEPTSLTDSYAFMKVLHARHEMRDFKVVVNQASSAKEAQNAFDKLKGACKHFLHFEPEYLGHVRTDPKLPEAVCRQQPLMRYAPGSPAAQDMEKLAARLQKHRLNMLDWLAQRPVLQAPLL</sequence>
<dbReference type="InterPro" id="IPR025501">
    <property type="entry name" value="MinD_FleN"/>
</dbReference>
<dbReference type="PANTHER" id="PTHR43384:SF4">
    <property type="entry name" value="CELLULOSE BIOSYNTHESIS PROTEIN BCSQ-RELATED"/>
    <property type="match status" value="1"/>
</dbReference>
<evidence type="ECO:0000256" key="2">
    <source>
        <dbReference type="ARBA" id="ARBA00022840"/>
    </source>
</evidence>
<organism evidence="3 4">
    <name type="scientific">Candidatus Desulfovibrio intestinavium</name>
    <dbReference type="NCBI Taxonomy" id="2838534"/>
    <lineage>
        <taxon>Bacteria</taxon>
        <taxon>Pseudomonadati</taxon>
        <taxon>Thermodesulfobacteriota</taxon>
        <taxon>Desulfovibrionia</taxon>
        <taxon>Desulfovibrionales</taxon>
        <taxon>Desulfovibrionaceae</taxon>
        <taxon>Desulfovibrio</taxon>
    </lineage>
</organism>
<comment type="caution">
    <text evidence="3">The sequence shown here is derived from an EMBL/GenBank/DDBJ whole genome shotgun (WGS) entry which is preliminary data.</text>
</comment>
<dbReference type="GO" id="GO:0051782">
    <property type="term" value="P:negative regulation of cell division"/>
    <property type="evidence" value="ECO:0007669"/>
    <property type="project" value="TreeGrafter"/>
</dbReference>
<evidence type="ECO:0000313" key="3">
    <source>
        <dbReference type="EMBL" id="HJA78698.1"/>
    </source>
</evidence>
<accession>A0A9D2HN41</accession>
<evidence type="ECO:0000313" key="4">
    <source>
        <dbReference type="Proteomes" id="UP000823821"/>
    </source>
</evidence>
<dbReference type="SUPFAM" id="SSF52540">
    <property type="entry name" value="P-loop containing nucleoside triphosphate hydrolases"/>
    <property type="match status" value="1"/>
</dbReference>
<dbReference type="Gene3D" id="3.40.50.300">
    <property type="entry name" value="P-loop containing nucleotide triphosphate hydrolases"/>
    <property type="match status" value="1"/>
</dbReference>
<gene>
    <name evidence="3" type="ORF">H9784_03865</name>
</gene>
<dbReference type="InterPro" id="IPR027417">
    <property type="entry name" value="P-loop_NTPase"/>
</dbReference>
<dbReference type="PIRSF" id="PIRSF003092">
    <property type="entry name" value="MinD"/>
    <property type="match status" value="1"/>
</dbReference>